<organism evidence="1 2">
    <name type="scientific">Candidatus Beckwithbacteria bacterium CG10_big_fil_rev_8_21_14_0_10_34_10</name>
    <dbReference type="NCBI Taxonomy" id="1974495"/>
    <lineage>
        <taxon>Bacteria</taxon>
        <taxon>Candidatus Beckwithiibacteriota</taxon>
    </lineage>
</organism>
<dbReference type="Proteomes" id="UP000230093">
    <property type="component" value="Unassembled WGS sequence"/>
</dbReference>
<proteinExistence type="predicted"/>
<reference evidence="2" key="1">
    <citation type="submission" date="2017-09" db="EMBL/GenBank/DDBJ databases">
        <title>Depth-based differentiation of microbial function through sediment-hosted aquifers and enrichment of novel symbionts in the deep terrestrial subsurface.</title>
        <authorList>
            <person name="Probst A.J."/>
            <person name="Ladd B."/>
            <person name="Jarett J.K."/>
            <person name="Geller-Mcgrath D.E."/>
            <person name="Sieber C.M.K."/>
            <person name="Emerson J.B."/>
            <person name="Anantharaman K."/>
            <person name="Thomas B.C."/>
            <person name="Malmstrom R."/>
            <person name="Stieglmeier M."/>
            <person name="Klingl A."/>
            <person name="Woyke T."/>
            <person name="Ryan C.M."/>
            <person name="Banfield J.F."/>
        </authorList>
    </citation>
    <scope>NUCLEOTIDE SEQUENCE [LARGE SCALE GENOMIC DNA]</scope>
</reference>
<evidence type="ECO:0000313" key="1">
    <source>
        <dbReference type="EMBL" id="PIS09193.1"/>
    </source>
</evidence>
<dbReference type="EMBL" id="PEZT01000016">
    <property type="protein sequence ID" value="PIS09193.1"/>
    <property type="molecule type" value="Genomic_DNA"/>
</dbReference>
<dbReference type="Gene3D" id="3.40.50.150">
    <property type="entry name" value="Vaccinia Virus protein VP39"/>
    <property type="match status" value="1"/>
</dbReference>
<dbReference type="SUPFAM" id="SSF53335">
    <property type="entry name" value="S-adenosyl-L-methionine-dependent methyltransferases"/>
    <property type="match status" value="1"/>
</dbReference>
<dbReference type="PANTHER" id="PTHR43861:SF6">
    <property type="entry name" value="METHYLTRANSFERASE TYPE 11"/>
    <property type="match status" value="1"/>
</dbReference>
<dbReference type="Pfam" id="PF13489">
    <property type="entry name" value="Methyltransf_23"/>
    <property type="match status" value="1"/>
</dbReference>
<sequence>MKKCIVCGNKKSKFLYRNIGLLKCSNCSHIFYSDNLCIKKLNKLYGKNYFYGDEFRNYLADKKVWQKNFKLRWQALRKFLDFKKHQRLLKIGCAYGLFLDLVKDNFNEILGIDISSPAVKYVKQKLGFKAIRSNFVPRNFSKKRFDVVCFWDTIEHLKRPDLYLRKVRKSMNKGALLAITTGDIGSLVARIRGKKWRLIHPPTHLHYFSKKTITKLLNKNGFRVIYCRSCGYYRSLHHMIYIILSIRSNKKHWYNYIKNSKLIKGNFYLNLHDIIYVIAKKI</sequence>
<name>A0A2H0W960_9BACT</name>
<comment type="caution">
    <text evidence="1">The sequence shown here is derived from an EMBL/GenBank/DDBJ whole genome shotgun (WGS) entry which is preliminary data.</text>
</comment>
<gene>
    <name evidence="1" type="ORF">COT75_02950</name>
</gene>
<dbReference type="PANTHER" id="PTHR43861">
    <property type="entry name" value="TRANS-ACONITATE 2-METHYLTRANSFERASE-RELATED"/>
    <property type="match status" value="1"/>
</dbReference>
<protein>
    <recommendedName>
        <fullName evidence="3">Class I SAM-dependent methyltransferase</fullName>
    </recommendedName>
</protein>
<accession>A0A2H0W960</accession>
<dbReference type="InterPro" id="IPR029063">
    <property type="entry name" value="SAM-dependent_MTases_sf"/>
</dbReference>
<dbReference type="AlphaFoldDB" id="A0A2H0W960"/>
<evidence type="ECO:0008006" key="3">
    <source>
        <dbReference type="Google" id="ProtNLM"/>
    </source>
</evidence>
<evidence type="ECO:0000313" key="2">
    <source>
        <dbReference type="Proteomes" id="UP000230093"/>
    </source>
</evidence>